<proteinExistence type="inferred from homology"/>
<gene>
    <name evidence="5" type="ORF">A2290_01335</name>
</gene>
<dbReference type="Pfam" id="PF00535">
    <property type="entry name" value="Glycos_transf_2"/>
    <property type="match status" value="1"/>
</dbReference>
<protein>
    <recommendedName>
        <fullName evidence="4">Glycosyltransferase 2-like domain-containing protein</fullName>
    </recommendedName>
</protein>
<dbReference type="InterPro" id="IPR029044">
    <property type="entry name" value="Nucleotide-diphossugar_trans"/>
</dbReference>
<evidence type="ECO:0000313" key="6">
    <source>
        <dbReference type="Proteomes" id="UP000177905"/>
    </source>
</evidence>
<dbReference type="GO" id="GO:0016020">
    <property type="term" value="C:membrane"/>
    <property type="evidence" value="ECO:0007669"/>
    <property type="project" value="GOC"/>
</dbReference>
<keyword evidence="2" id="KW-0328">Glycosyltransferase</keyword>
<dbReference type="PANTHER" id="PTHR43398">
    <property type="entry name" value="DOLICHOL-PHOSPHATE MANNOSYLTRANSFERASE SUBUNIT 1"/>
    <property type="match status" value="1"/>
</dbReference>
<dbReference type="InterPro" id="IPR001173">
    <property type="entry name" value="Glyco_trans_2-like"/>
</dbReference>
<dbReference type="PANTHER" id="PTHR43398:SF1">
    <property type="entry name" value="DOLICHOL-PHOSPHATE MANNOSYLTRANSFERASE SUBUNIT 1"/>
    <property type="match status" value="1"/>
</dbReference>
<evidence type="ECO:0000256" key="3">
    <source>
        <dbReference type="ARBA" id="ARBA00022679"/>
    </source>
</evidence>
<comment type="caution">
    <text evidence="5">The sequence shown here is derived from an EMBL/GenBank/DDBJ whole genome shotgun (WGS) entry which is preliminary data.</text>
</comment>
<keyword evidence="3" id="KW-0808">Transferase</keyword>
<organism evidence="5 6">
    <name type="scientific">candidate division WOR-1 bacterium RIFOXYB2_FULL_36_35</name>
    <dbReference type="NCBI Taxonomy" id="1802578"/>
    <lineage>
        <taxon>Bacteria</taxon>
        <taxon>Bacillati</taxon>
        <taxon>Saganbacteria</taxon>
    </lineage>
</organism>
<dbReference type="Gene3D" id="3.90.550.10">
    <property type="entry name" value="Spore Coat Polysaccharide Biosynthesis Protein SpsA, Chain A"/>
    <property type="match status" value="1"/>
</dbReference>
<evidence type="ECO:0000259" key="4">
    <source>
        <dbReference type="Pfam" id="PF00535"/>
    </source>
</evidence>
<accession>A0A1F4S2K2</accession>
<name>A0A1F4S2K2_UNCSA</name>
<dbReference type="GO" id="GO:0004582">
    <property type="term" value="F:dolichyl-phosphate beta-D-mannosyltransferase activity"/>
    <property type="evidence" value="ECO:0007669"/>
    <property type="project" value="InterPro"/>
</dbReference>
<dbReference type="GO" id="GO:0006488">
    <property type="term" value="P:dolichol-linked oligosaccharide biosynthetic process"/>
    <property type="evidence" value="ECO:0007669"/>
    <property type="project" value="TreeGrafter"/>
</dbReference>
<dbReference type="EMBL" id="MEUA01000033">
    <property type="protein sequence ID" value="OGC14674.1"/>
    <property type="molecule type" value="Genomic_DNA"/>
</dbReference>
<sequence length="230" mass="25712">MLSIIIPTYNEKQNLPELINRIKISAPNNEIIIVDDNSPDGTAQFAQNLGLLTLIRPTRTGLASAVIDGFKIANGDILCVMDADLSHPPEILSQMLSTIQNKEADFVIGSRLIKGGGQREENFIQRLISDIARWPAKFITDIKDVTSGFFMLKRSVIQGVELNPIGYKICLEILAKGKYEKAKEIPIIFANRSGSKSKMGIKIYLEFLGQIILLCKDQFISKYKNKRSKK</sequence>
<dbReference type="AlphaFoldDB" id="A0A1F4S2K2"/>
<comment type="similarity">
    <text evidence="1">Belongs to the glycosyltransferase 2 family.</text>
</comment>
<reference evidence="5 6" key="1">
    <citation type="journal article" date="2016" name="Nat. Commun.">
        <title>Thousands of microbial genomes shed light on interconnected biogeochemical processes in an aquifer system.</title>
        <authorList>
            <person name="Anantharaman K."/>
            <person name="Brown C.T."/>
            <person name="Hug L.A."/>
            <person name="Sharon I."/>
            <person name="Castelle C.J."/>
            <person name="Probst A.J."/>
            <person name="Thomas B.C."/>
            <person name="Singh A."/>
            <person name="Wilkins M.J."/>
            <person name="Karaoz U."/>
            <person name="Brodie E.L."/>
            <person name="Williams K.H."/>
            <person name="Hubbard S.S."/>
            <person name="Banfield J.F."/>
        </authorList>
    </citation>
    <scope>NUCLEOTIDE SEQUENCE [LARGE SCALE GENOMIC DNA]</scope>
</reference>
<feature type="domain" description="Glycosyltransferase 2-like" evidence="4">
    <location>
        <begin position="3"/>
        <end position="157"/>
    </location>
</feature>
<evidence type="ECO:0000256" key="2">
    <source>
        <dbReference type="ARBA" id="ARBA00022676"/>
    </source>
</evidence>
<dbReference type="CDD" id="cd06442">
    <property type="entry name" value="DPM1_like"/>
    <property type="match status" value="1"/>
</dbReference>
<dbReference type="Proteomes" id="UP000177905">
    <property type="component" value="Unassembled WGS sequence"/>
</dbReference>
<evidence type="ECO:0000256" key="1">
    <source>
        <dbReference type="ARBA" id="ARBA00006739"/>
    </source>
</evidence>
<evidence type="ECO:0000313" key="5">
    <source>
        <dbReference type="EMBL" id="OGC14674.1"/>
    </source>
</evidence>
<dbReference type="GO" id="GO:0035269">
    <property type="term" value="P:protein O-linked glycosylation via mannose"/>
    <property type="evidence" value="ECO:0007669"/>
    <property type="project" value="TreeGrafter"/>
</dbReference>
<dbReference type="GO" id="GO:0006506">
    <property type="term" value="P:GPI anchor biosynthetic process"/>
    <property type="evidence" value="ECO:0007669"/>
    <property type="project" value="TreeGrafter"/>
</dbReference>
<dbReference type="SUPFAM" id="SSF53448">
    <property type="entry name" value="Nucleotide-diphospho-sugar transferases"/>
    <property type="match status" value="1"/>
</dbReference>
<dbReference type="InterPro" id="IPR039528">
    <property type="entry name" value="DPM1-like"/>
</dbReference>